<accession>A0AAD8AT55</accession>
<dbReference type="AlphaFoldDB" id="A0AAD8AT55"/>
<proteinExistence type="predicted"/>
<dbReference type="EMBL" id="JASAOG010000256">
    <property type="protein sequence ID" value="KAK0041922.1"/>
    <property type="molecule type" value="Genomic_DNA"/>
</dbReference>
<evidence type="ECO:0000313" key="2">
    <source>
        <dbReference type="Proteomes" id="UP001233172"/>
    </source>
</evidence>
<comment type="caution">
    <text evidence="1">The sequence shown here is derived from an EMBL/GenBank/DDBJ whole genome shotgun (WGS) entry which is preliminary data.</text>
</comment>
<reference evidence="1" key="2">
    <citation type="submission" date="2023-04" db="EMBL/GenBank/DDBJ databases">
        <authorList>
            <person name="Bu L."/>
            <person name="Lu L."/>
            <person name="Laidemitt M.R."/>
            <person name="Zhang S.M."/>
            <person name="Mutuku M."/>
            <person name="Mkoji G."/>
            <person name="Steinauer M."/>
            <person name="Loker E.S."/>
        </authorList>
    </citation>
    <scope>NUCLEOTIDE SEQUENCE</scope>
    <source>
        <strain evidence="1">KasaAsao</strain>
        <tissue evidence="1">Whole Snail</tissue>
    </source>
</reference>
<sequence>MEVLHFVNNSWVSVFHSDNETMNLFLSHDKYIYMFSSDNLTIKRFQPHIPGATTEQFHHSLKNAKYALSFKRYILVFEEVENGQTAKARVHGWETGAYVWTPSVKLGNVWKPSVKLGNVWIPSVKLDLFADNMTHIQDEKNVYILDKFGHLYRVEHSEKIQFIVQIWDFKAELKGAENGKYYHE</sequence>
<organism evidence="1 2">
    <name type="scientific">Biomphalaria pfeifferi</name>
    <name type="common">Bloodfluke planorb</name>
    <name type="synonym">Freshwater snail</name>
    <dbReference type="NCBI Taxonomy" id="112525"/>
    <lineage>
        <taxon>Eukaryota</taxon>
        <taxon>Metazoa</taxon>
        <taxon>Spiralia</taxon>
        <taxon>Lophotrochozoa</taxon>
        <taxon>Mollusca</taxon>
        <taxon>Gastropoda</taxon>
        <taxon>Heterobranchia</taxon>
        <taxon>Euthyneura</taxon>
        <taxon>Panpulmonata</taxon>
        <taxon>Hygrophila</taxon>
        <taxon>Lymnaeoidea</taxon>
        <taxon>Planorbidae</taxon>
        <taxon>Biomphalaria</taxon>
    </lineage>
</organism>
<evidence type="ECO:0000313" key="1">
    <source>
        <dbReference type="EMBL" id="KAK0041922.1"/>
    </source>
</evidence>
<dbReference type="Proteomes" id="UP001233172">
    <property type="component" value="Unassembled WGS sequence"/>
</dbReference>
<reference evidence="1" key="1">
    <citation type="journal article" date="2023" name="PLoS Negl. Trop. Dis.">
        <title>A genome sequence for Biomphalaria pfeifferi, the major vector snail for the human-infecting parasite Schistosoma mansoni.</title>
        <authorList>
            <person name="Bu L."/>
            <person name="Lu L."/>
            <person name="Laidemitt M.R."/>
            <person name="Zhang S.M."/>
            <person name="Mutuku M."/>
            <person name="Mkoji G."/>
            <person name="Steinauer M."/>
            <person name="Loker E.S."/>
        </authorList>
    </citation>
    <scope>NUCLEOTIDE SEQUENCE</scope>
    <source>
        <strain evidence="1">KasaAsao</strain>
    </source>
</reference>
<name>A0AAD8AT55_BIOPF</name>
<protein>
    <submittedName>
        <fullName evidence="1">Kelch-like protein 8</fullName>
    </submittedName>
</protein>
<keyword evidence="2" id="KW-1185">Reference proteome</keyword>
<gene>
    <name evidence="1" type="ORF">Bpfe_028642</name>
</gene>